<evidence type="ECO:0000256" key="5">
    <source>
        <dbReference type="HAMAP-Rule" id="MF_00291"/>
    </source>
</evidence>
<dbReference type="Gene3D" id="1.10.287.610">
    <property type="entry name" value="Helix hairpin bin"/>
    <property type="match status" value="1"/>
</dbReference>
<reference evidence="7 8" key="1">
    <citation type="submission" date="2019-09" db="EMBL/GenBank/DDBJ databases">
        <title>Sulfurimonas gotlandica sp. nov., a chemoautotrophic and psychrotolerant epsilonproteobacterium isolated from a pelagic redoxcline, and an emended description of the genus Sulfurimonas.</title>
        <authorList>
            <person name="Wang S."/>
            <person name="Jiang L."/>
            <person name="Shao S."/>
        </authorList>
    </citation>
    <scope>NUCLEOTIDE SEQUENCE [LARGE SCALE GENOMIC DNA]</scope>
    <source>
        <strain evidence="7 8">GYSZ_1</strain>
    </source>
</reference>
<keyword evidence="2 5" id="KW-0689">Ribosomal protein</keyword>
<evidence type="ECO:0000313" key="8">
    <source>
        <dbReference type="Proteomes" id="UP000326944"/>
    </source>
</evidence>
<evidence type="ECO:0000256" key="1">
    <source>
        <dbReference type="ARBA" id="ARBA00006242"/>
    </source>
</evidence>
<dbReference type="EMBL" id="CP043617">
    <property type="protein sequence ID" value="QFR48483.1"/>
    <property type="molecule type" value="Genomic_DNA"/>
</dbReference>
<feature type="compositionally biased region" description="Basic and acidic residues" evidence="6">
    <location>
        <begin position="223"/>
        <end position="239"/>
    </location>
</feature>
<dbReference type="Gene3D" id="3.40.50.10490">
    <property type="entry name" value="Glucose-6-phosphate isomerase like protein, domain 1"/>
    <property type="match status" value="1"/>
</dbReference>
<dbReference type="FunFam" id="1.10.287.610:FF:000001">
    <property type="entry name" value="30S ribosomal protein S2"/>
    <property type="match status" value="1"/>
</dbReference>
<name>A0A5P8NYH1_9BACT</name>
<dbReference type="AlphaFoldDB" id="A0A5P8NYH1"/>
<evidence type="ECO:0000256" key="2">
    <source>
        <dbReference type="ARBA" id="ARBA00022980"/>
    </source>
</evidence>
<dbReference type="PROSITE" id="PS00962">
    <property type="entry name" value="RIBOSOMAL_S2_1"/>
    <property type="match status" value="1"/>
</dbReference>
<dbReference type="NCBIfam" id="TIGR01011">
    <property type="entry name" value="rpsB_bact"/>
    <property type="match status" value="1"/>
</dbReference>
<dbReference type="InterPro" id="IPR018130">
    <property type="entry name" value="Ribosomal_uS2_CS"/>
</dbReference>
<gene>
    <name evidence="5 7" type="primary">rpsB</name>
    <name evidence="7" type="ORF">FJR48_01575</name>
</gene>
<evidence type="ECO:0000256" key="3">
    <source>
        <dbReference type="ARBA" id="ARBA00023274"/>
    </source>
</evidence>
<dbReference type="SUPFAM" id="SSF52313">
    <property type="entry name" value="Ribosomal protein S2"/>
    <property type="match status" value="1"/>
</dbReference>
<evidence type="ECO:0000256" key="6">
    <source>
        <dbReference type="SAM" id="MobiDB-lite"/>
    </source>
</evidence>
<dbReference type="RefSeq" id="WP_152306426.1">
    <property type="nucleotide sequence ID" value="NZ_CP043617.1"/>
</dbReference>
<organism evidence="7 8">
    <name type="scientific">Sulfurimonas lithotrophica</name>
    <dbReference type="NCBI Taxonomy" id="2590022"/>
    <lineage>
        <taxon>Bacteria</taxon>
        <taxon>Pseudomonadati</taxon>
        <taxon>Campylobacterota</taxon>
        <taxon>Epsilonproteobacteria</taxon>
        <taxon>Campylobacterales</taxon>
        <taxon>Sulfurimonadaceae</taxon>
        <taxon>Sulfurimonas</taxon>
    </lineage>
</organism>
<sequence>MVTMKDLLECGVHFGHQTRRWNPKMKKYIFGVRKNIYIIDLQKTLRYFRNTYQIVVDAAAEGQTVLFVGTKKQARVSVRDAAIACGMPYVDNRWLGGMLTNFPTIQKSIRKLDAITEMQENGQIDLLTKKEALMLSRTKEKLEQYFGGIRDMKRLPDMMFVVDAVKEHTAVLEANKLGIKVVAPLDTNCDPDVIDYPIPGNDDAIRSIQLFCKEMAEAINEGKALRDGQSEDAEAKIEEAQAEVAAEEAPAEEEAAKTEETTEEA</sequence>
<dbReference type="GO" id="GO:0003735">
    <property type="term" value="F:structural constituent of ribosome"/>
    <property type="evidence" value="ECO:0007669"/>
    <property type="project" value="InterPro"/>
</dbReference>
<evidence type="ECO:0000313" key="7">
    <source>
        <dbReference type="EMBL" id="QFR48483.1"/>
    </source>
</evidence>
<dbReference type="CDD" id="cd01425">
    <property type="entry name" value="RPS2"/>
    <property type="match status" value="1"/>
</dbReference>
<feature type="region of interest" description="Disordered" evidence="6">
    <location>
        <begin position="223"/>
        <end position="265"/>
    </location>
</feature>
<dbReference type="Proteomes" id="UP000326944">
    <property type="component" value="Chromosome"/>
</dbReference>
<keyword evidence="8" id="KW-1185">Reference proteome</keyword>
<dbReference type="PANTHER" id="PTHR12534:SF0">
    <property type="entry name" value="SMALL RIBOSOMAL SUBUNIT PROTEIN US2M"/>
    <property type="match status" value="1"/>
</dbReference>
<dbReference type="InterPro" id="IPR023591">
    <property type="entry name" value="Ribosomal_uS2_flav_dom_sf"/>
</dbReference>
<dbReference type="Pfam" id="PF00318">
    <property type="entry name" value="Ribosomal_S2"/>
    <property type="match status" value="1"/>
</dbReference>
<accession>A0A5P8NYH1</accession>
<comment type="similarity">
    <text evidence="1 5">Belongs to the universal ribosomal protein uS2 family.</text>
</comment>
<evidence type="ECO:0000256" key="4">
    <source>
        <dbReference type="ARBA" id="ARBA00035256"/>
    </source>
</evidence>
<dbReference type="PANTHER" id="PTHR12534">
    <property type="entry name" value="30S RIBOSOMAL PROTEIN S2 PROKARYOTIC AND ORGANELLAR"/>
    <property type="match status" value="1"/>
</dbReference>
<dbReference type="InterPro" id="IPR005706">
    <property type="entry name" value="Ribosomal_uS2_bac/mit/plastid"/>
</dbReference>
<dbReference type="GO" id="GO:0006412">
    <property type="term" value="P:translation"/>
    <property type="evidence" value="ECO:0007669"/>
    <property type="project" value="UniProtKB-UniRule"/>
</dbReference>
<dbReference type="PRINTS" id="PR00395">
    <property type="entry name" value="RIBOSOMALS2"/>
</dbReference>
<proteinExistence type="inferred from homology"/>
<dbReference type="GO" id="GO:0022627">
    <property type="term" value="C:cytosolic small ribosomal subunit"/>
    <property type="evidence" value="ECO:0007669"/>
    <property type="project" value="TreeGrafter"/>
</dbReference>
<keyword evidence="3 5" id="KW-0687">Ribonucleoprotein</keyword>
<feature type="compositionally biased region" description="Basic and acidic residues" evidence="6">
    <location>
        <begin position="254"/>
        <end position="265"/>
    </location>
</feature>
<dbReference type="OrthoDB" id="9808036at2"/>
<dbReference type="InterPro" id="IPR001865">
    <property type="entry name" value="Ribosomal_uS2"/>
</dbReference>
<dbReference type="KEGG" id="sulg:FJR48_01575"/>
<protein>
    <recommendedName>
        <fullName evidence="4 5">Small ribosomal subunit protein uS2</fullName>
    </recommendedName>
</protein>
<dbReference type="HAMAP" id="MF_00291_B">
    <property type="entry name" value="Ribosomal_uS2_B"/>
    <property type="match status" value="1"/>
</dbReference>